<evidence type="ECO:0000313" key="1">
    <source>
        <dbReference type="EMBL" id="GBP39689.1"/>
    </source>
</evidence>
<comment type="caution">
    <text evidence="1">The sequence shown here is derived from an EMBL/GenBank/DDBJ whole genome shotgun (WGS) entry which is preliminary data.</text>
</comment>
<dbReference type="EMBL" id="BGZK01000369">
    <property type="protein sequence ID" value="GBP39689.1"/>
    <property type="molecule type" value="Genomic_DNA"/>
</dbReference>
<dbReference type="Proteomes" id="UP000299102">
    <property type="component" value="Unassembled WGS sequence"/>
</dbReference>
<keyword evidence="2" id="KW-1185">Reference proteome</keyword>
<sequence length="186" mass="21196">MKKPESESSLMKTGFRVKSGIVLESRVRYWERNGYQNVSRELNYIVALGLLISYSTKNLDSRPALSNPCSNRKMYQVLQSKAGVMPNNNRWSASYKAATRERGVFESSIKYQKYHLKRMFGSQTLRLEEMFTLLAKVEAILNSQPLCVLFSELREIDILTSGHFLVGGPLVALPEDIRDETSHPTT</sequence>
<name>A0A4C1VNG2_EUMVA</name>
<protein>
    <submittedName>
        <fullName evidence="1">Uncharacterized protein</fullName>
    </submittedName>
</protein>
<organism evidence="1 2">
    <name type="scientific">Eumeta variegata</name>
    <name type="common">Bagworm moth</name>
    <name type="synonym">Eumeta japonica</name>
    <dbReference type="NCBI Taxonomy" id="151549"/>
    <lineage>
        <taxon>Eukaryota</taxon>
        <taxon>Metazoa</taxon>
        <taxon>Ecdysozoa</taxon>
        <taxon>Arthropoda</taxon>
        <taxon>Hexapoda</taxon>
        <taxon>Insecta</taxon>
        <taxon>Pterygota</taxon>
        <taxon>Neoptera</taxon>
        <taxon>Endopterygota</taxon>
        <taxon>Lepidoptera</taxon>
        <taxon>Glossata</taxon>
        <taxon>Ditrysia</taxon>
        <taxon>Tineoidea</taxon>
        <taxon>Psychidae</taxon>
        <taxon>Oiketicinae</taxon>
        <taxon>Eumeta</taxon>
    </lineage>
</organism>
<dbReference type="AlphaFoldDB" id="A0A4C1VNG2"/>
<reference evidence="1 2" key="1">
    <citation type="journal article" date="2019" name="Commun. Biol.">
        <title>The bagworm genome reveals a unique fibroin gene that provides high tensile strength.</title>
        <authorList>
            <person name="Kono N."/>
            <person name="Nakamura H."/>
            <person name="Ohtoshi R."/>
            <person name="Tomita M."/>
            <person name="Numata K."/>
            <person name="Arakawa K."/>
        </authorList>
    </citation>
    <scope>NUCLEOTIDE SEQUENCE [LARGE SCALE GENOMIC DNA]</scope>
</reference>
<proteinExistence type="predicted"/>
<evidence type="ECO:0000313" key="2">
    <source>
        <dbReference type="Proteomes" id="UP000299102"/>
    </source>
</evidence>
<dbReference type="OrthoDB" id="8061911at2759"/>
<gene>
    <name evidence="1" type="ORF">EVAR_25513_1</name>
</gene>
<accession>A0A4C1VNG2</accession>